<comment type="caution">
    <text evidence="2">The sequence shown here is derived from an EMBL/GenBank/DDBJ whole genome shotgun (WGS) entry which is preliminary data.</text>
</comment>
<evidence type="ECO:0000256" key="1">
    <source>
        <dbReference type="SAM" id="SignalP"/>
    </source>
</evidence>
<keyword evidence="1" id="KW-0732">Signal</keyword>
<dbReference type="PANTHER" id="PTHR34853">
    <property type="match status" value="1"/>
</dbReference>
<dbReference type="GO" id="GO:0016042">
    <property type="term" value="P:lipid catabolic process"/>
    <property type="evidence" value="ECO:0007669"/>
    <property type="project" value="InterPro"/>
</dbReference>
<gene>
    <name evidence="2" type="ORF">GONAM_53_00600</name>
</gene>
<dbReference type="GO" id="GO:0004806">
    <property type="term" value="F:triacylglycerol lipase activity"/>
    <property type="evidence" value="ECO:0007669"/>
    <property type="project" value="InterPro"/>
</dbReference>
<feature type="signal peptide" evidence="1">
    <location>
        <begin position="1"/>
        <end position="19"/>
    </location>
</feature>
<evidence type="ECO:0000313" key="2">
    <source>
        <dbReference type="EMBL" id="GAC02371.1"/>
    </source>
</evidence>
<dbReference type="InterPro" id="IPR029058">
    <property type="entry name" value="AB_hydrolase_fold"/>
</dbReference>
<feature type="chain" id="PRO_5003896056" description="Lipase" evidence="1">
    <location>
        <begin position="20"/>
        <end position="389"/>
    </location>
</feature>
<evidence type="ECO:0008006" key="4">
    <source>
        <dbReference type="Google" id="ProtNLM"/>
    </source>
</evidence>
<protein>
    <recommendedName>
        <fullName evidence="4">Lipase</fullName>
    </recommendedName>
</protein>
<name>K6WSJ5_9ACTN</name>
<dbReference type="PANTHER" id="PTHR34853:SF1">
    <property type="entry name" value="LIPASE 5"/>
    <property type="match status" value="1"/>
</dbReference>
<dbReference type="Gene3D" id="3.40.50.1820">
    <property type="entry name" value="alpha/beta hydrolase"/>
    <property type="match status" value="1"/>
</dbReference>
<dbReference type="InterPro" id="IPR005152">
    <property type="entry name" value="Lipase_secreted"/>
</dbReference>
<evidence type="ECO:0000313" key="3">
    <source>
        <dbReference type="Proteomes" id="UP000035058"/>
    </source>
</evidence>
<accession>K6WSJ5</accession>
<proteinExistence type="predicted"/>
<organism evidence="2 3">
    <name type="scientific">Gordonia namibiensis NBRC 108229</name>
    <dbReference type="NCBI Taxonomy" id="1208314"/>
    <lineage>
        <taxon>Bacteria</taxon>
        <taxon>Bacillati</taxon>
        <taxon>Actinomycetota</taxon>
        <taxon>Actinomycetes</taxon>
        <taxon>Mycobacteriales</taxon>
        <taxon>Gordoniaceae</taxon>
        <taxon>Gordonia</taxon>
    </lineage>
</organism>
<dbReference type="Pfam" id="PF03583">
    <property type="entry name" value="LIP"/>
    <property type="match status" value="1"/>
</dbReference>
<dbReference type="EMBL" id="BAHE01000053">
    <property type="protein sequence ID" value="GAC02371.1"/>
    <property type="molecule type" value="Genomic_DNA"/>
</dbReference>
<dbReference type="AlphaFoldDB" id="K6WSJ5"/>
<dbReference type="SUPFAM" id="SSF53474">
    <property type="entry name" value="alpha/beta-Hydrolases"/>
    <property type="match status" value="1"/>
</dbReference>
<keyword evidence="3" id="KW-1185">Reference proteome</keyword>
<sequence length="389" mass="40351">MFCALATGVLMAIGGTALAPRASSTPADPVPRIVSSAVVHNPLVALDTASSTTRVRYSSTSVRGRPTEMTGTVLLPRSTPPRGGWPLAVWNHMTVGAADSCAPSTGHATHPERPRMTSGDLIVGHLLEAGFAVVRPDFEGIGGPGPHPYLIGDSLARSAIDMAVAASRDDARIGRDVVVAGHSEGAVAALFAASRPGTEWQGLRVRGVAALAPPTQVARMLDAASIVPVAGPAINELMGLAALLGYGAAAADPEFEQLMLNGGGLSSAARRLVPQVEKRCYVGLTAPDSFGGLAPTQLLGRRGAELKARLLTILDRNDVAHLQFSPELPVRIEAGTVDTVSPQPFVSELANTYRDAGVRVTYNERFIGHPGVAAEPGATSIARWLVGQV</sequence>
<dbReference type="Proteomes" id="UP000035058">
    <property type="component" value="Unassembled WGS sequence"/>
</dbReference>
<dbReference type="PIRSF" id="PIRSF029171">
    <property type="entry name" value="Esterase_LipA"/>
    <property type="match status" value="1"/>
</dbReference>
<reference evidence="2 3" key="1">
    <citation type="submission" date="2012-08" db="EMBL/GenBank/DDBJ databases">
        <title>Whole genome shotgun sequence of Gordonia namibiensis NBRC 108229.</title>
        <authorList>
            <person name="Isaki-Nakamura S."/>
            <person name="Hosoyama A."/>
            <person name="Tsuchikane K."/>
            <person name="Katsumata H."/>
            <person name="Baba S."/>
            <person name="Yamazaki S."/>
            <person name="Fujita N."/>
        </authorList>
    </citation>
    <scope>NUCLEOTIDE SEQUENCE [LARGE SCALE GENOMIC DNA]</scope>
    <source>
        <strain evidence="2 3">NBRC 108229</strain>
    </source>
</reference>